<protein>
    <recommendedName>
        <fullName evidence="1">peptidylprolyl isomerase</fullName>
        <ecNumber evidence="1">5.2.1.8</ecNumber>
    </recommendedName>
</protein>
<dbReference type="InterPro" id="IPR029000">
    <property type="entry name" value="Cyclophilin-like_dom_sf"/>
</dbReference>
<sequence length="308" mass="33294">MPNPRLLSTALLLALFATGAAAQAPDSDEAAKPKSAQEILDASPDAHWRALDPANTLYMELDAGRVVIELAPQFAPRHVGNIRTLARESFWDGLSIYRSQDNFVVQFGDPTEEEADRKPLGSAEAHLPAEFERPAAGLGFTALPDADGWAPQVGFVDGFPAGRDPDTGTAWMAHCYGTLGAGRDMAADSSTGAELYVVTGQSPRQLDRNITVVGRVVDGIELLSVIPRGPDPMGFYEDPAKRTPIKAIRLASEVPPSERSQLEVLRTDSPTFAAATEARRNRRDDWYKVPAGHIDLCNVPLPVREADD</sequence>
<dbReference type="EMBL" id="OU015430">
    <property type="protein sequence ID" value="CAG4975622.1"/>
    <property type="molecule type" value="Genomic_DNA"/>
</dbReference>
<dbReference type="SUPFAM" id="SSF50891">
    <property type="entry name" value="Cyclophilin-like"/>
    <property type="match status" value="1"/>
</dbReference>
<proteinExistence type="predicted"/>
<keyword evidence="4" id="KW-0732">Signal</keyword>
<evidence type="ECO:0000259" key="5">
    <source>
        <dbReference type="PROSITE" id="PS50072"/>
    </source>
</evidence>
<feature type="chain" id="PRO_5047282162" description="peptidylprolyl isomerase" evidence="4">
    <location>
        <begin position="23"/>
        <end position="308"/>
    </location>
</feature>
<feature type="domain" description="PPIase cyclophilin-type" evidence="5">
    <location>
        <begin position="62"/>
        <end position="250"/>
    </location>
</feature>
<evidence type="ECO:0000256" key="1">
    <source>
        <dbReference type="ARBA" id="ARBA00013194"/>
    </source>
</evidence>
<keyword evidence="3" id="KW-0413">Isomerase</keyword>
<evidence type="ECO:0000256" key="2">
    <source>
        <dbReference type="ARBA" id="ARBA00023110"/>
    </source>
</evidence>
<dbReference type="Proteomes" id="UP000680116">
    <property type="component" value="Chromosome"/>
</dbReference>
<dbReference type="EC" id="5.2.1.8" evidence="1"/>
<evidence type="ECO:0000313" key="7">
    <source>
        <dbReference type="Proteomes" id="UP000680116"/>
    </source>
</evidence>
<dbReference type="RefSeq" id="WP_407074539.1">
    <property type="nucleotide sequence ID" value="NZ_OU015430.1"/>
</dbReference>
<name>A0ABM8UGZ8_9GAMM</name>
<organism evidence="6 7">
    <name type="scientific">Novilysobacter luteus</name>
    <dbReference type="NCBI Taxonomy" id="2822368"/>
    <lineage>
        <taxon>Bacteria</taxon>
        <taxon>Pseudomonadati</taxon>
        <taxon>Pseudomonadota</taxon>
        <taxon>Gammaproteobacteria</taxon>
        <taxon>Lysobacterales</taxon>
        <taxon>Lysobacteraceae</taxon>
        <taxon>Novilysobacter</taxon>
    </lineage>
</organism>
<dbReference type="InterPro" id="IPR044665">
    <property type="entry name" value="E_coli_cyclophilin_A-like"/>
</dbReference>
<dbReference type="Gene3D" id="2.40.100.10">
    <property type="entry name" value="Cyclophilin-like"/>
    <property type="match status" value="1"/>
</dbReference>
<keyword evidence="2" id="KW-0697">Rotamase</keyword>
<dbReference type="PANTHER" id="PTHR43246">
    <property type="entry name" value="PEPTIDYL-PROLYL CIS-TRANS ISOMERASE CYP38, CHLOROPLASTIC"/>
    <property type="match status" value="1"/>
</dbReference>
<accession>A0ABM8UGZ8</accession>
<evidence type="ECO:0000256" key="3">
    <source>
        <dbReference type="ARBA" id="ARBA00023235"/>
    </source>
</evidence>
<keyword evidence="7" id="KW-1185">Reference proteome</keyword>
<evidence type="ECO:0000313" key="6">
    <source>
        <dbReference type="EMBL" id="CAG4975622.1"/>
    </source>
</evidence>
<feature type="signal peptide" evidence="4">
    <location>
        <begin position="1"/>
        <end position="22"/>
    </location>
</feature>
<dbReference type="Pfam" id="PF00160">
    <property type="entry name" value="Pro_isomerase"/>
    <property type="match status" value="1"/>
</dbReference>
<reference evidence="6 7" key="1">
    <citation type="submission" date="2021-04" db="EMBL/GenBank/DDBJ databases">
        <authorList>
            <person name="Rodrigo-Torres L."/>
            <person name="Arahal R. D."/>
            <person name="Lucena T."/>
        </authorList>
    </citation>
    <scope>NUCLEOTIDE SEQUENCE [LARGE SCALE GENOMIC DNA]</scope>
    <source>
        <strain evidence="6 7">CECT 30171</strain>
    </source>
</reference>
<gene>
    <name evidence="6" type="ORF">LYB30171_01968</name>
</gene>
<dbReference type="InterPro" id="IPR002130">
    <property type="entry name" value="Cyclophilin-type_PPIase_dom"/>
</dbReference>
<dbReference type="PROSITE" id="PS50072">
    <property type="entry name" value="CSA_PPIASE_2"/>
    <property type="match status" value="1"/>
</dbReference>
<evidence type="ECO:0000256" key="4">
    <source>
        <dbReference type="SAM" id="SignalP"/>
    </source>
</evidence>